<dbReference type="SUPFAM" id="SSF161065">
    <property type="entry name" value="ATP synthase D chain-like"/>
    <property type="match status" value="1"/>
</dbReference>
<dbReference type="GO" id="GO:0005743">
    <property type="term" value="C:mitochondrial inner membrane"/>
    <property type="evidence" value="ECO:0007669"/>
    <property type="project" value="UniProtKB-SubCell"/>
</dbReference>
<keyword evidence="3" id="KW-0813">Transport</keyword>
<keyword evidence="6" id="KW-0999">Mitochondrion inner membrane</keyword>
<evidence type="ECO:0000256" key="6">
    <source>
        <dbReference type="ARBA" id="ARBA00022792"/>
    </source>
</evidence>
<dbReference type="PANTHER" id="PTHR12700">
    <property type="entry name" value="ATP SYNTHASE SUBUNIT D, MITOCHONDRIAL"/>
    <property type="match status" value="1"/>
</dbReference>
<comment type="subcellular location">
    <subcellularLocation>
        <location evidence="1">Mitochondrion inner membrane</location>
    </subcellularLocation>
</comment>
<keyword evidence="7" id="KW-0406">Ion transport</keyword>
<keyword evidence="10" id="KW-1185">Reference proteome</keyword>
<dbReference type="InterPro" id="IPR008689">
    <property type="entry name" value="ATP_synth_F0_dsu_mt"/>
</dbReference>
<evidence type="ECO:0000256" key="7">
    <source>
        <dbReference type="ARBA" id="ARBA00023065"/>
    </source>
</evidence>
<dbReference type="Pfam" id="PF05873">
    <property type="entry name" value="Mt_ATP-synt_D"/>
    <property type="match status" value="1"/>
</dbReference>
<name>A0A915Q6J8_9BILA</name>
<keyword evidence="8" id="KW-0496">Mitochondrion</keyword>
<evidence type="ECO:0000256" key="9">
    <source>
        <dbReference type="ARBA" id="ARBA00023136"/>
    </source>
</evidence>
<dbReference type="InterPro" id="IPR036228">
    <property type="entry name" value="ATP_synth_F0_dsu_sf_mt"/>
</dbReference>
<protein>
    <submittedName>
        <fullName evidence="11">ATP synthase subunit d, mitochondrial</fullName>
    </submittedName>
</protein>
<evidence type="ECO:0000256" key="4">
    <source>
        <dbReference type="ARBA" id="ARBA00022547"/>
    </source>
</evidence>
<evidence type="ECO:0000256" key="3">
    <source>
        <dbReference type="ARBA" id="ARBA00022448"/>
    </source>
</evidence>
<keyword evidence="4" id="KW-0138">CF(0)</keyword>
<evidence type="ECO:0000256" key="2">
    <source>
        <dbReference type="ARBA" id="ARBA00006842"/>
    </source>
</evidence>
<evidence type="ECO:0000256" key="8">
    <source>
        <dbReference type="ARBA" id="ARBA00023128"/>
    </source>
</evidence>
<reference evidence="11" key="1">
    <citation type="submission" date="2022-11" db="UniProtKB">
        <authorList>
            <consortium name="WormBaseParasite"/>
        </authorList>
    </citation>
    <scope>IDENTIFICATION</scope>
</reference>
<proteinExistence type="inferred from homology"/>
<accession>A0A915Q6J8</accession>
<comment type="similarity">
    <text evidence="2">Belongs to the ATPase d subunit family.</text>
</comment>
<evidence type="ECO:0000313" key="11">
    <source>
        <dbReference type="WBParaSite" id="sdigi.contig93.g4151.t1"/>
    </source>
</evidence>
<dbReference type="GO" id="GO:0015986">
    <property type="term" value="P:proton motive force-driven ATP synthesis"/>
    <property type="evidence" value="ECO:0007669"/>
    <property type="project" value="InterPro"/>
</dbReference>
<dbReference type="GO" id="GO:0045259">
    <property type="term" value="C:proton-transporting ATP synthase complex"/>
    <property type="evidence" value="ECO:0007669"/>
    <property type="project" value="UniProtKB-KW"/>
</dbReference>
<organism evidence="10 11">
    <name type="scientific">Setaria digitata</name>
    <dbReference type="NCBI Taxonomy" id="48799"/>
    <lineage>
        <taxon>Eukaryota</taxon>
        <taxon>Metazoa</taxon>
        <taxon>Ecdysozoa</taxon>
        <taxon>Nematoda</taxon>
        <taxon>Chromadorea</taxon>
        <taxon>Rhabditida</taxon>
        <taxon>Spirurina</taxon>
        <taxon>Spiruromorpha</taxon>
        <taxon>Filarioidea</taxon>
        <taxon>Setariidae</taxon>
        <taxon>Setaria</taxon>
    </lineage>
</organism>
<keyword evidence="9" id="KW-0472">Membrane</keyword>
<sequence length="191" mass="22647">MAAKRFTKSAVNFKTVTDLVGEKHAKEVAALAQHHHLYWSAVMSKPAELPKYDFAKLKKQMPEHAVTLDKLQKQYESIRIPFGAVPDQFMKEIDHYLKYVDTKVNFLNRKLTDAAEDEKKVKAKYENMPPIEHFRHEHYAKFFPEVHRDVRLPIERFTMGWGNTNTPEHFQELKELFKDYRSRPVPEHLRK</sequence>
<evidence type="ECO:0000256" key="5">
    <source>
        <dbReference type="ARBA" id="ARBA00022781"/>
    </source>
</evidence>
<dbReference type="AlphaFoldDB" id="A0A915Q6J8"/>
<keyword evidence="5" id="KW-0375">Hydrogen ion transport</keyword>
<evidence type="ECO:0000313" key="10">
    <source>
        <dbReference type="Proteomes" id="UP000887581"/>
    </source>
</evidence>
<dbReference type="Gene3D" id="6.10.280.70">
    <property type="match status" value="1"/>
</dbReference>
<evidence type="ECO:0000256" key="1">
    <source>
        <dbReference type="ARBA" id="ARBA00004273"/>
    </source>
</evidence>
<dbReference type="GO" id="GO:0015078">
    <property type="term" value="F:proton transmembrane transporter activity"/>
    <property type="evidence" value="ECO:0007669"/>
    <property type="project" value="InterPro"/>
</dbReference>
<dbReference type="Proteomes" id="UP000887581">
    <property type="component" value="Unplaced"/>
</dbReference>
<dbReference type="WBParaSite" id="sdigi.contig93.g4151.t1">
    <property type="protein sequence ID" value="sdigi.contig93.g4151.t1"/>
    <property type="gene ID" value="sdigi.contig93.g4151"/>
</dbReference>